<gene>
    <name evidence="10" type="ORF">ASZ90_007644</name>
</gene>
<feature type="transmembrane region" description="Helical" evidence="8">
    <location>
        <begin position="82"/>
        <end position="103"/>
    </location>
</feature>
<keyword evidence="3" id="KW-0328">Glycosyltransferase</keyword>
<dbReference type="PANTHER" id="PTHR33908">
    <property type="entry name" value="MANNOSYLTRANSFERASE YKCB-RELATED"/>
    <property type="match status" value="1"/>
</dbReference>
<dbReference type="PANTHER" id="PTHR33908:SF11">
    <property type="entry name" value="MEMBRANE PROTEIN"/>
    <property type="match status" value="1"/>
</dbReference>
<dbReference type="GO" id="GO:0016763">
    <property type="term" value="F:pentosyltransferase activity"/>
    <property type="evidence" value="ECO:0007669"/>
    <property type="project" value="TreeGrafter"/>
</dbReference>
<evidence type="ECO:0000256" key="6">
    <source>
        <dbReference type="ARBA" id="ARBA00022989"/>
    </source>
</evidence>
<protein>
    <recommendedName>
        <fullName evidence="9">Glycosyltransferase RgtA/B/C/D-like domain-containing protein</fullName>
    </recommendedName>
</protein>
<dbReference type="InterPro" id="IPR038731">
    <property type="entry name" value="RgtA/B/C-like"/>
</dbReference>
<sequence length="537" mass="63178">MIYQKNTKSLILPLFILVISAFAIRVLAFHNTLMMNNDGPVYLFQAKALYNGFWQTINTCTIDYLTLYTILTAAVYPITGDLVNAAMIVNLIFGTLMIIPLYLFLRRFLDEKTSFLTTFIFAMLPLLVIQSVNIIRDPSCWFFSILGLYLLVYDDDRETPLFLIFSSLSFIIATATRIENIVFIICGCVYIFMVFKNRKAKAVLLFLSPIILAILSFIAVQLIRHPDNFYWYRFHEIPLYIIRLFDSYHDLEKNLTPIVLNPPSGIPVEFMRYSRTLIWFTALGVILQSAMEAFFYPFFFLLLLGMTGLRDRMRNDRRLLSFMMTTVICLVVLYIYCLNTWSMENRRLIMVIIPSAIFLGFGAETLIKWLYKRFGFSEFKSLVFLCLLVFVFTLPKNLRIQEQDKLVYKEIGETIACFDGRAGEIELITLGNSGRWIEYYANLHVLKVRCPDKYRSWRKNKSISGLNYKDFISNMRMLKIHYIIWEENHWPKDSFAFLKSIQPEDLKQLKEWRHHDTGRIILYQVLYPQNVLRRPEK</sequence>
<evidence type="ECO:0000256" key="1">
    <source>
        <dbReference type="ARBA" id="ARBA00004651"/>
    </source>
</evidence>
<dbReference type="Pfam" id="PF13231">
    <property type="entry name" value="PMT_2"/>
    <property type="match status" value="1"/>
</dbReference>
<reference evidence="10" key="1">
    <citation type="journal article" date="2015" name="Proc. Natl. Acad. Sci. U.S.A.">
        <title>Networks of energetic and metabolic interactions define dynamics in microbial communities.</title>
        <authorList>
            <person name="Embree M."/>
            <person name="Liu J.K."/>
            <person name="Al-Bassam M.M."/>
            <person name="Zengler K."/>
        </authorList>
    </citation>
    <scope>NUCLEOTIDE SEQUENCE</scope>
</reference>
<comment type="subcellular location">
    <subcellularLocation>
        <location evidence="1">Cell membrane</location>
        <topology evidence="1">Multi-pass membrane protein</topology>
    </subcellularLocation>
</comment>
<feature type="transmembrane region" description="Helical" evidence="8">
    <location>
        <begin position="348"/>
        <end position="367"/>
    </location>
</feature>
<evidence type="ECO:0000256" key="4">
    <source>
        <dbReference type="ARBA" id="ARBA00022679"/>
    </source>
</evidence>
<evidence type="ECO:0000256" key="8">
    <source>
        <dbReference type="SAM" id="Phobius"/>
    </source>
</evidence>
<proteinExistence type="predicted"/>
<feature type="transmembrane region" description="Helical" evidence="8">
    <location>
        <begin position="319"/>
        <end position="336"/>
    </location>
</feature>
<dbReference type="GO" id="GO:0008610">
    <property type="term" value="P:lipid biosynthetic process"/>
    <property type="evidence" value="ECO:0007669"/>
    <property type="project" value="UniProtKB-ARBA"/>
</dbReference>
<keyword evidence="5 8" id="KW-0812">Transmembrane</keyword>
<evidence type="ECO:0000259" key="9">
    <source>
        <dbReference type="Pfam" id="PF13231"/>
    </source>
</evidence>
<name>A0A0W8FNS5_9ZZZZ</name>
<accession>A0A0W8FNS5</accession>
<feature type="transmembrane region" description="Helical" evidence="8">
    <location>
        <begin position="162"/>
        <end position="195"/>
    </location>
</feature>
<keyword evidence="2" id="KW-1003">Cell membrane</keyword>
<feature type="transmembrane region" description="Helical" evidence="8">
    <location>
        <begin position="379"/>
        <end position="395"/>
    </location>
</feature>
<evidence type="ECO:0000256" key="5">
    <source>
        <dbReference type="ARBA" id="ARBA00022692"/>
    </source>
</evidence>
<feature type="domain" description="Glycosyltransferase RgtA/B/C/D-like" evidence="9">
    <location>
        <begin position="71"/>
        <end position="218"/>
    </location>
</feature>
<evidence type="ECO:0000256" key="3">
    <source>
        <dbReference type="ARBA" id="ARBA00022676"/>
    </source>
</evidence>
<dbReference type="GO" id="GO:0005886">
    <property type="term" value="C:plasma membrane"/>
    <property type="evidence" value="ECO:0007669"/>
    <property type="project" value="UniProtKB-SubCell"/>
</dbReference>
<feature type="transmembrane region" description="Helical" evidence="8">
    <location>
        <begin position="277"/>
        <end position="307"/>
    </location>
</feature>
<comment type="caution">
    <text evidence="10">The sequence shown here is derived from an EMBL/GenBank/DDBJ whole genome shotgun (WGS) entry which is preliminary data.</text>
</comment>
<dbReference type="InterPro" id="IPR050297">
    <property type="entry name" value="LipidA_mod_glycosyltrf_83"/>
</dbReference>
<evidence type="ECO:0000256" key="2">
    <source>
        <dbReference type="ARBA" id="ARBA00022475"/>
    </source>
</evidence>
<dbReference type="EMBL" id="LNQE01000955">
    <property type="protein sequence ID" value="KUG22570.1"/>
    <property type="molecule type" value="Genomic_DNA"/>
</dbReference>
<feature type="transmembrane region" description="Helical" evidence="8">
    <location>
        <begin position="115"/>
        <end position="135"/>
    </location>
</feature>
<feature type="transmembrane region" description="Helical" evidence="8">
    <location>
        <begin position="202"/>
        <end position="223"/>
    </location>
</feature>
<evidence type="ECO:0000313" key="10">
    <source>
        <dbReference type="EMBL" id="KUG22570.1"/>
    </source>
</evidence>
<dbReference type="AlphaFoldDB" id="A0A0W8FNS5"/>
<organism evidence="10">
    <name type="scientific">hydrocarbon metagenome</name>
    <dbReference type="NCBI Taxonomy" id="938273"/>
    <lineage>
        <taxon>unclassified sequences</taxon>
        <taxon>metagenomes</taxon>
        <taxon>ecological metagenomes</taxon>
    </lineage>
</organism>
<keyword evidence="4" id="KW-0808">Transferase</keyword>
<keyword evidence="7 8" id="KW-0472">Membrane</keyword>
<keyword evidence="6 8" id="KW-1133">Transmembrane helix</keyword>
<evidence type="ECO:0000256" key="7">
    <source>
        <dbReference type="ARBA" id="ARBA00023136"/>
    </source>
</evidence>